<dbReference type="Proteomes" id="UP000095286">
    <property type="component" value="Unplaced"/>
</dbReference>
<name>A0AC35U618_9BILA</name>
<evidence type="ECO:0000313" key="2">
    <source>
        <dbReference type="WBParaSite" id="RSKR_0000800566.1"/>
    </source>
</evidence>
<evidence type="ECO:0000313" key="1">
    <source>
        <dbReference type="Proteomes" id="UP000095286"/>
    </source>
</evidence>
<reference evidence="2" key="1">
    <citation type="submission" date="2016-11" db="UniProtKB">
        <authorList>
            <consortium name="WormBaseParasite"/>
        </authorList>
    </citation>
    <scope>IDENTIFICATION</scope>
    <source>
        <strain evidence="2">KR3021</strain>
    </source>
</reference>
<dbReference type="WBParaSite" id="RSKR_0000800566.1">
    <property type="protein sequence ID" value="RSKR_0000800566.1"/>
    <property type="gene ID" value="RSKR_0000800566"/>
</dbReference>
<proteinExistence type="predicted"/>
<accession>A0AC35U618</accession>
<organism evidence="1 2">
    <name type="scientific">Rhabditophanes sp. KR3021</name>
    <dbReference type="NCBI Taxonomy" id="114890"/>
    <lineage>
        <taxon>Eukaryota</taxon>
        <taxon>Metazoa</taxon>
        <taxon>Ecdysozoa</taxon>
        <taxon>Nematoda</taxon>
        <taxon>Chromadorea</taxon>
        <taxon>Rhabditida</taxon>
        <taxon>Tylenchina</taxon>
        <taxon>Panagrolaimomorpha</taxon>
        <taxon>Strongyloidoidea</taxon>
        <taxon>Alloionematidae</taxon>
        <taxon>Rhabditophanes</taxon>
    </lineage>
</organism>
<sequence length="89" mass="9990">MLLASPIILSLAADVKISDDMPFLLDVESDDSEFDQNKFEVIPDFALPVLDASQGQTRKYRCKRNNIFHTGSDDSESEVSELSDGLYKF</sequence>
<protein>
    <submittedName>
        <fullName evidence="2">Ig-like domain-containing protein</fullName>
    </submittedName>
</protein>